<keyword evidence="2" id="KW-1185">Reference proteome</keyword>
<organism evidence="1 2">
    <name type="scientific">Marinilabilia salmonicolor</name>
    <dbReference type="NCBI Taxonomy" id="989"/>
    <lineage>
        <taxon>Bacteria</taxon>
        <taxon>Pseudomonadati</taxon>
        <taxon>Bacteroidota</taxon>
        <taxon>Bacteroidia</taxon>
        <taxon>Marinilabiliales</taxon>
        <taxon>Marinilabiliaceae</taxon>
        <taxon>Marinilabilia</taxon>
    </lineage>
</organism>
<evidence type="ECO:0008006" key="3">
    <source>
        <dbReference type="Google" id="ProtNLM"/>
    </source>
</evidence>
<dbReference type="AlphaFoldDB" id="A0A368V6M6"/>
<evidence type="ECO:0000313" key="1">
    <source>
        <dbReference type="EMBL" id="RCW36807.1"/>
    </source>
</evidence>
<dbReference type="EMBL" id="QPIZ01000007">
    <property type="protein sequence ID" value="RCW36807.1"/>
    <property type="molecule type" value="Genomic_DNA"/>
</dbReference>
<accession>A0A368V6M6</accession>
<proteinExistence type="predicted"/>
<dbReference type="Proteomes" id="UP000252733">
    <property type="component" value="Unassembled WGS sequence"/>
</dbReference>
<comment type="caution">
    <text evidence="1">The sequence shown here is derived from an EMBL/GenBank/DDBJ whole genome shotgun (WGS) entry which is preliminary data.</text>
</comment>
<gene>
    <name evidence="1" type="ORF">DFO77_10798</name>
</gene>
<protein>
    <recommendedName>
        <fullName evidence="3">Lipoprotein</fullName>
    </recommendedName>
</protein>
<evidence type="ECO:0000313" key="2">
    <source>
        <dbReference type="Proteomes" id="UP000252733"/>
    </source>
</evidence>
<name>A0A368V6M6_9BACT</name>
<sequence length="38" mass="4291">MKAIQFILISLLMIFIISCQTKPGKKNKPTDAKQEIAE</sequence>
<dbReference type="PROSITE" id="PS51257">
    <property type="entry name" value="PROKAR_LIPOPROTEIN"/>
    <property type="match status" value="1"/>
</dbReference>
<reference evidence="1 2" key="1">
    <citation type="submission" date="2018-07" db="EMBL/GenBank/DDBJ databases">
        <title>Freshwater and sediment microbial communities from various areas in North America, analyzing microbe dynamics in response to fracking.</title>
        <authorList>
            <person name="Lamendella R."/>
        </authorList>
    </citation>
    <scope>NUCLEOTIDE SEQUENCE [LARGE SCALE GENOMIC DNA]</scope>
    <source>
        <strain evidence="1 2">160A</strain>
    </source>
</reference>